<feature type="non-terminal residue" evidence="2">
    <location>
        <position position="424"/>
    </location>
</feature>
<dbReference type="EC" id="1.1.1.1" evidence="2"/>
<reference evidence="2" key="1">
    <citation type="submission" date="2020-02" db="EMBL/GenBank/DDBJ databases">
        <authorList>
            <person name="Meier V. D."/>
        </authorList>
    </citation>
    <scope>NUCLEOTIDE SEQUENCE</scope>
    <source>
        <strain evidence="2">AVDCRST_MAG02</strain>
    </source>
</reference>
<proteinExistence type="predicted"/>
<feature type="compositionally biased region" description="Basic and acidic residues" evidence="1">
    <location>
        <begin position="278"/>
        <end position="291"/>
    </location>
</feature>
<keyword evidence="2" id="KW-0560">Oxidoreductase</keyword>
<feature type="compositionally biased region" description="Basic and acidic residues" evidence="1">
    <location>
        <begin position="360"/>
        <end position="371"/>
    </location>
</feature>
<feature type="region of interest" description="Disordered" evidence="1">
    <location>
        <begin position="278"/>
        <end position="424"/>
    </location>
</feature>
<feature type="compositionally biased region" description="Basic residues" evidence="1">
    <location>
        <begin position="400"/>
        <end position="411"/>
    </location>
</feature>
<feature type="compositionally biased region" description="Basic residues" evidence="1">
    <location>
        <begin position="56"/>
        <end position="73"/>
    </location>
</feature>
<dbReference type="EMBL" id="CADCVH010000102">
    <property type="protein sequence ID" value="CAA9469542.1"/>
    <property type="molecule type" value="Genomic_DNA"/>
</dbReference>
<organism evidence="2">
    <name type="scientific">uncultured Rubrobacteraceae bacterium</name>
    <dbReference type="NCBI Taxonomy" id="349277"/>
    <lineage>
        <taxon>Bacteria</taxon>
        <taxon>Bacillati</taxon>
        <taxon>Actinomycetota</taxon>
        <taxon>Rubrobacteria</taxon>
        <taxon>Rubrobacterales</taxon>
        <taxon>Rubrobacteraceae</taxon>
        <taxon>environmental samples</taxon>
    </lineage>
</organism>
<feature type="compositionally biased region" description="Basic and acidic residues" evidence="1">
    <location>
        <begin position="412"/>
        <end position="424"/>
    </location>
</feature>
<feature type="compositionally biased region" description="Low complexity" evidence="1">
    <location>
        <begin position="133"/>
        <end position="145"/>
    </location>
</feature>
<dbReference type="AlphaFoldDB" id="A0A6J4RBL8"/>
<feature type="compositionally biased region" description="Basic residues" evidence="1">
    <location>
        <begin position="91"/>
        <end position="104"/>
    </location>
</feature>
<feature type="non-terminal residue" evidence="2">
    <location>
        <position position="1"/>
    </location>
</feature>
<protein>
    <submittedName>
        <fullName evidence="2">Alcohol dehydrogenase</fullName>
        <ecNumber evidence="2">1.1.1.1</ecNumber>
    </submittedName>
</protein>
<dbReference type="GO" id="GO:0004022">
    <property type="term" value="F:alcohol dehydrogenase (NAD+) activity"/>
    <property type="evidence" value="ECO:0007669"/>
    <property type="project" value="UniProtKB-EC"/>
</dbReference>
<name>A0A6J4RBL8_9ACTN</name>
<feature type="compositionally biased region" description="Basic and acidic residues" evidence="1">
    <location>
        <begin position="147"/>
        <end position="162"/>
    </location>
</feature>
<sequence>DGRGPREPLQARGHPHNLRAGIFRGGRLGTEATRGESGPDPDGPRRGPVRDTGQNPRHHRGRGHRVRGLRPGKGRALARLDAGGGGLCRGGRLRRLRRRRRRVQPGHGEGGEPYRHAPGPRHGLHLPAGGSGPQAAVPPQAVPGGADHGRDGFGGDHHRRDGPAGPQDQGRHLAPLPAPRPRDSGPPAHLVHALRRYGRLRPRRRLPRRRVVHRQTLPHAPGTGLAGQEAAVPGGQPRLGPLGLDGARVRRGVPAAGRGRRRGRRGARAHDARCLHRGDRVRLGGDRDPARLRLPHSEPQARLPVARLPGGAVRPARVRRHRNGARRLQVHLPRRPRQAPPRRRADRRKAFPRRRRRHAAERPDLADEGRRGPGRPAGAGLRRGGRGGARGGRDQAAAPAHHRPQRGRTRRPGRDLPRVDAKLV</sequence>
<accession>A0A6J4RBL8</accession>
<evidence type="ECO:0000313" key="2">
    <source>
        <dbReference type="EMBL" id="CAA9469542.1"/>
    </source>
</evidence>
<feature type="region of interest" description="Disordered" evidence="1">
    <location>
        <begin position="1"/>
        <end position="188"/>
    </location>
</feature>
<feature type="compositionally biased region" description="Basic residues" evidence="1">
    <location>
        <begin position="316"/>
        <end position="359"/>
    </location>
</feature>
<gene>
    <name evidence="2" type="ORF">AVDCRST_MAG02-3955</name>
</gene>
<evidence type="ECO:0000256" key="1">
    <source>
        <dbReference type="SAM" id="MobiDB-lite"/>
    </source>
</evidence>